<keyword evidence="11" id="KW-0067">ATP-binding</keyword>
<evidence type="ECO:0000256" key="14">
    <source>
        <dbReference type="ARBA" id="ARBA00023172"/>
    </source>
</evidence>
<dbReference type="Proteomes" id="UP001215280">
    <property type="component" value="Unassembled WGS sequence"/>
</dbReference>
<sequence>MPPYDDWNKIDEDEDDELQDASHLESKKDVILFCIDCSESMLELREDPTNADAQTCHAYVALESAMQIQKKKVIVGPSDAVGILLFNTTRKAETSRNQGSEIKKNCFVYQPIAPLSAPKIQELIQLLDAFREDPGELRKNFPPLSDGKRVAMGDVFTSCNWVLRDGAPKTASKRVFLITDEDNPHSGTGNKQLVTSARTTLIDLTQAGVGVEPFFISTPEKPFDVSKFYSSVLLPNNLVDEDDVDPDDPSVLPESISISRIEDLLDQMRFHEVPKRAQFSIPFELANGLSIGVKGYGLVAEQKKGAYKYFVDLGERMEIATVRTTYVDEDRQAEIEKPKMVFGMDVGAAGDDNDESGTRVVKPGQRPFYTAEDIRSFRTLGREPGLKLLGFKDRSELRFEDNIKHSQFIYPDETTYAGSKRTFSALLKSMIKKKKMGLVLSLTRRNASPVFCALLPQEERVDEAGWTDPAGFHLIPLPFADDIRAAPVEKGCRASESVKDAARAWIDKLSVKNGAYPPDSYPNPALAFHNAQLQATAFGEEFDIDSFEDLTAPKVDMIHKRAGKLLEAWKIAVANDENALSVPVEKAEKAKGTKRKADADVSEAEIRSRYSEGNLKKLTVEQLKTFLKSKGQQSSGKKADLLERVEEYLTSN</sequence>
<dbReference type="SUPFAM" id="SSF100939">
    <property type="entry name" value="SPOC domain-like"/>
    <property type="match status" value="1"/>
</dbReference>
<evidence type="ECO:0000256" key="15">
    <source>
        <dbReference type="ARBA" id="ARBA00023204"/>
    </source>
</evidence>
<dbReference type="InterPro" id="IPR027388">
    <property type="entry name" value="Ku70_bridge/pillars_dom_sf"/>
</dbReference>
<dbReference type="GO" id="GO:0003684">
    <property type="term" value="F:damaged DNA binding"/>
    <property type="evidence" value="ECO:0007669"/>
    <property type="project" value="InterPro"/>
</dbReference>
<dbReference type="Gene3D" id="1.10.720.30">
    <property type="entry name" value="SAP domain"/>
    <property type="match status" value="1"/>
</dbReference>
<dbReference type="GO" id="GO:0005524">
    <property type="term" value="F:ATP binding"/>
    <property type="evidence" value="ECO:0007669"/>
    <property type="project" value="UniProtKB-KW"/>
</dbReference>
<protein>
    <recommendedName>
        <fullName evidence="5">ATP-dependent DNA helicase II subunit 1</fullName>
        <ecNumber evidence="4">3.6.4.12</ecNumber>
    </recommendedName>
    <alternativeName>
        <fullName evidence="17">ATP-dependent DNA helicase II subunit Ku70</fullName>
    </alternativeName>
</protein>
<dbReference type="GO" id="GO:0000723">
    <property type="term" value="P:telomere maintenance"/>
    <property type="evidence" value="ECO:0007669"/>
    <property type="project" value="InterPro"/>
</dbReference>
<proteinExistence type="inferred from homology"/>
<comment type="subcellular location">
    <subcellularLocation>
        <location evidence="2">Chromosome</location>
        <location evidence="2">Telomere</location>
    </subcellularLocation>
    <subcellularLocation>
        <location evidence="1">Nucleus</location>
    </subcellularLocation>
</comment>
<dbReference type="InterPro" id="IPR036465">
    <property type="entry name" value="vWFA_dom_sf"/>
</dbReference>
<dbReference type="InterPro" id="IPR003034">
    <property type="entry name" value="SAP_dom"/>
</dbReference>
<dbReference type="PANTHER" id="PTHR12604:SF2">
    <property type="entry name" value="X-RAY REPAIR CROSS-COMPLEMENTING PROTEIN 6"/>
    <property type="match status" value="1"/>
</dbReference>
<dbReference type="GO" id="GO:0006310">
    <property type="term" value="P:DNA recombination"/>
    <property type="evidence" value="ECO:0007669"/>
    <property type="project" value="UniProtKB-KW"/>
</dbReference>
<dbReference type="GO" id="GO:0043564">
    <property type="term" value="C:Ku70:Ku80 complex"/>
    <property type="evidence" value="ECO:0007669"/>
    <property type="project" value="InterPro"/>
</dbReference>
<evidence type="ECO:0000256" key="3">
    <source>
        <dbReference type="ARBA" id="ARBA00005240"/>
    </source>
</evidence>
<evidence type="ECO:0000256" key="6">
    <source>
        <dbReference type="ARBA" id="ARBA00022454"/>
    </source>
</evidence>
<evidence type="ECO:0000256" key="11">
    <source>
        <dbReference type="ARBA" id="ARBA00022840"/>
    </source>
</evidence>
<dbReference type="GO" id="GO:0003690">
    <property type="term" value="F:double-stranded DNA binding"/>
    <property type="evidence" value="ECO:0007669"/>
    <property type="project" value="TreeGrafter"/>
</dbReference>
<evidence type="ECO:0000256" key="9">
    <source>
        <dbReference type="ARBA" id="ARBA00022801"/>
    </source>
</evidence>
<feature type="domain" description="SAP" evidence="18">
    <location>
        <begin position="615"/>
        <end position="649"/>
    </location>
</feature>
<evidence type="ECO:0000256" key="13">
    <source>
        <dbReference type="ARBA" id="ARBA00023125"/>
    </source>
</evidence>
<dbReference type="SUPFAM" id="SSF53300">
    <property type="entry name" value="vWA-like"/>
    <property type="match status" value="1"/>
</dbReference>
<evidence type="ECO:0000256" key="2">
    <source>
        <dbReference type="ARBA" id="ARBA00004574"/>
    </source>
</evidence>
<evidence type="ECO:0000256" key="16">
    <source>
        <dbReference type="ARBA" id="ARBA00023242"/>
    </source>
</evidence>
<dbReference type="PANTHER" id="PTHR12604">
    <property type="entry name" value="KU AUTOANTIGEN DNA HELICASE"/>
    <property type="match status" value="1"/>
</dbReference>
<dbReference type="InterPro" id="IPR036361">
    <property type="entry name" value="SAP_dom_sf"/>
</dbReference>
<keyword evidence="10" id="KW-0347">Helicase</keyword>
<keyword evidence="14" id="KW-0233">DNA recombination</keyword>
<dbReference type="Pfam" id="PF02735">
    <property type="entry name" value="Ku"/>
    <property type="match status" value="1"/>
</dbReference>
<dbReference type="EMBL" id="JARJLG010000022">
    <property type="protein sequence ID" value="KAJ7771072.1"/>
    <property type="molecule type" value="Genomic_DNA"/>
</dbReference>
<dbReference type="InterPro" id="IPR006164">
    <property type="entry name" value="DNA_bd_Ku70/Ku80"/>
</dbReference>
<evidence type="ECO:0000313" key="20">
    <source>
        <dbReference type="Proteomes" id="UP001215280"/>
    </source>
</evidence>
<dbReference type="SMART" id="SM00513">
    <property type="entry name" value="SAP"/>
    <property type="match status" value="1"/>
</dbReference>
<keyword evidence="15" id="KW-0234">DNA repair</keyword>
<dbReference type="Gene3D" id="4.10.970.10">
    <property type="entry name" value="Ku70, bridge and pillars"/>
    <property type="match status" value="1"/>
</dbReference>
<evidence type="ECO:0000256" key="7">
    <source>
        <dbReference type="ARBA" id="ARBA00022741"/>
    </source>
</evidence>
<dbReference type="InterPro" id="IPR016194">
    <property type="entry name" value="SPOC-like_C_dom_sf"/>
</dbReference>
<accession>A0AAD7JST3</accession>
<evidence type="ECO:0000259" key="18">
    <source>
        <dbReference type="PROSITE" id="PS50800"/>
    </source>
</evidence>
<dbReference type="InterPro" id="IPR006165">
    <property type="entry name" value="Ku70"/>
</dbReference>
<dbReference type="SUPFAM" id="SSF68906">
    <property type="entry name" value="SAP domain"/>
    <property type="match status" value="1"/>
</dbReference>
<dbReference type="Pfam" id="PF03730">
    <property type="entry name" value="Ku_C"/>
    <property type="match status" value="1"/>
</dbReference>
<evidence type="ECO:0000256" key="12">
    <source>
        <dbReference type="ARBA" id="ARBA00022895"/>
    </source>
</evidence>
<dbReference type="Gene3D" id="3.40.50.410">
    <property type="entry name" value="von Willebrand factor, type A domain"/>
    <property type="match status" value="1"/>
</dbReference>
<comment type="caution">
    <text evidence="19">The sequence shown here is derived from an EMBL/GenBank/DDBJ whole genome shotgun (WGS) entry which is preliminary data.</text>
</comment>
<dbReference type="Gene3D" id="2.40.290.10">
    <property type="match status" value="1"/>
</dbReference>
<keyword evidence="12" id="KW-0779">Telomere</keyword>
<evidence type="ECO:0000256" key="10">
    <source>
        <dbReference type="ARBA" id="ARBA00022806"/>
    </source>
</evidence>
<dbReference type="PROSITE" id="PS50800">
    <property type="entry name" value="SAP"/>
    <property type="match status" value="1"/>
</dbReference>
<dbReference type="CDD" id="cd00788">
    <property type="entry name" value="KU70"/>
    <property type="match status" value="1"/>
</dbReference>
<dbReference type="SMART" id="SM00559">
    <property type="entry name" value="Ku78"/>
    <property type="match status" value="1"/>
</dbReference>
<dbReference type="Pfam" id="PF03731">
    <property type="entry name" value="Ku_N"/>
    <property type="match status" value="1"/>
</dbReference>
<evidence type="ECO:0000256" key="8">
    <source>
        <dbReference type="ARBA" id="ARBA00022763"/>
    </source>
</evidence>
<dbReference type="AlphaFoldDB" id="A0AAD7JST3"/>
<keyword evidence="8" id="KW-0227">DNA damage</keyword>
<dbReference type="GO" id="GO:0003678">
    <property type="term" value="F:DNA helicase activity"/>
    <property type="evidence" value="ECO:0007669"/>
    <property type="project" value="UniProtKB-EC"/>
</dbReference>
<dbReference type="InterPro" id="IPR005160">
    <property type="entry name" value="Ku_C"/>
</dbReference>
<gene>
    <name evidence="19" type="ORF">DFH07DRAFT_804780</name>
</gene>
<keyword evidence="7" id="KW-0547">Nucleotide-binding</keyword>
<dbReference type="Pfam" id="PF02037">
    <property type="entry name" value="SAP"/>
    <property type="match status" value="1"/>
</dbReference>
<dbReference type="GO" id="GO:0006303">
    <property type="term" value="P:double-strand break repair via nonhomologous end joining"/>
    <property type="evidence" value="ECO:0007669"/>
    <property type="project" value="InterPro"/>
</dbReference>
<dbReference type="GO" id="GO:0000781">
    <property type="term" value="C:chromosome, telomeric region"/>
    <property type="evidence" value="ECO:0007669"/>
    <property type="project" value="UniProtKB-SubCell"/>
</dbReference>
<name>A0AAD7JST3_9AGAR</name>
<dbReference type="InterPro" id="IPR005161">
    <property type="entry name" value="Ku_N"/>
</dbReference>
<dbReference type="GO" id="GO:0042162">
    <property type="term" value="F:telomeric DNA binding"/>
    <property type="evidence" value="ECO:0007669"/>
    <property type="project" value="InterPro"/>
</dbReference>
<keyword evidence="9" id="KW-0378">Hydrolase</keyword>
<evidence type="ECO:0000256" key="1">
    <source>
        <dbReference type="ARBA" id="ARBA00004123"/>
    </source>
</evidence>
<evidence type="ECO:0000256" key="5">
    <source>
        <dbReference type="ARBA" id="ARBA00021796"/>
    </source>
</evidence>
<dbReference type="PIRSF" id="PIRSF003033">
    <property type="entry name" value="Ku70"/>
    <property type="match status" value="1"/>
</dbReference>
<dbReference type="GO" id="GO:0016787">
    <property type="term" value="F:hydrolase activity"/>
    <property type="evidence" value="ECO:0007669"/>
    <property type="project" value="UniProtKB-KW"/>
</dbReference>
<evidence type="ECO:0000256" key="17">
    <source>
        <dbReference type="ARBA" id="ARBA00031811"/>
    </source>
</evidence>
<organism evidence="19 20">
    <name type="scientific">Mycena maculata</name>
    <dbReference type="NCBI Taxonomy" id="230809"/>
    <lineage>
        <taxon>Eukaryota</taxon>
        <taxon>Fungi</taxon>
        <taxon>Dikarya</taxon>
        <taxon>Basidiomycota</taxon>
        <taxon>Agaricomycotina</taxon>
        <taxon>Agaricomycetes</taxon>
        <taxon>Agaricomycetidae</taxon>
        <taxon>Agaricales</taxon>
        <taxon>Marasmiineae</taxon>
        <taxon>Mycenaceae</taxon>
        <taxon>Mycena</taxon>
    </lineage>
</organism>
<dbReference type="InterPro" id="IPR047087">
    <property type="entry name" value="KU70_core_dom"/>
</dbReference>
<evidence type="ECO:0000256" key="4">
    <source>
        <dbReference type="ARBA" id="ARBA00012551"/>
    </source>
</evidence>
<keyword evidence="16" id="KW-0539">Nucleus</keyword>
<evidence type="ECO:0000313" key="19">
    <source>
        <dbReference type="EMBL" id="KAJ7771072.1"/>
    </source>
</evidence>
<dbReference type="Gene3D" id="1.10.1600.10">
    <property type="match status" value="1"/>
</dbReference>
<comment type="similarity">
    <text evidence="3">Belongs to the ku70 family.</text>
</comment>
<dbReference type="NCBIfam" id="TIGR00578">
    <property type="entry name" value="ku70"/>
    <property type="match status" value="1"/>
</dbReference>
<dbReference type="EC" id="3.6.4.12" evidence="4"/>
<keyword evidence="20" id="KW-1185">Reference proteome</keyword>
<keyword evidence="6" id="KW-0158">Chromosome</keyword>
<dbReference type="FunFam" id="2.40.290.10:FF:000001">
    <property type="entry name" value="X-ray repair cross complementing 6"/>
    <property type="match status" value="1"/>
</dbReference>
<reference evidence="19" key="1">
    <citation type="submission" date="2023-03" db="EMBL/GenBank/DDBJ databases">
        <title>Massive genome expansion in bonnet fungi (Mycena s.s.) driven by repeated elements and novel gene families across ecological guilds.</title>
        <authorList>
            <consortium name="Lawrence Berkeley National Laboratory"/>
            <person name="Harder C.B."/>
            <person name="Miyauchi S."/>
            <person name="Viragh M."/>
            <person name="Kuo A."/>
            <person name="Thoen E."/>
            <person name="Andreopoulos B."/>
            <person name="Lu D."/>
            <person name="Skrede I."/>
            <person name="Drula E."/>
            <person name="Henrissat B."/>
            <person name="Morin E."/>
            <person name="Kohler A."/>
            <person name="Barry K."/>
            <person name="LaButti K."/>
            <person name="Morin E."/>
            <person name="Salamov A."/>
            <person name="Lipzen A."/>
            <person name="Mereny Z."/>
            <person name="Hegedus B."/>
            <person name="Baldrian P."/>
            <person name="Stursova M."/>
            <person name="Weitz H."/>
            <person name="Taylor A."/>
            <person name="Grigoriev I.V."/>
            <person name="Nagy L.G."/>
            <person name="Martin F."/>
            <person name="Kauserud H."/>
        </authorList>
    </citation>
    <scope>NUCLEOTIDE SEQUENCE</scope>
    <source>
        <strain evidence="19">CBHHK188m</strain>
    </source>
</reference>
<keyword evidence="13" id="KW-0238">DNA-binding</keyword>